<feature type="chain" id="PRO_5035184309" description="Lipoprotein" evidence="2">
    <location>
        <begin position="28"/>
        <end position="370"/>
    </location>
</feature>
<evidence type="ECO:0000313" key="3">
    <source>
        <dbReference type="EMBL" id="GII00459.1"/>
    </source>
</evidence>
<feature type="signal peptide" evidence="2">
    <location>
        <begin position="1"/>
        <end position="27"/>
    </location>
</feature>
<evidence type="ECO:0000313" key="4">
    <source>
        <dbReference type="Proteomes" id="UP000634476"/>
    </source>
</evidence>
<dbReference type="Proteomes" id="UP000634476">
    <property type="component" value="Unassembled WGS sequence"/>
</dbReference>
<comment type="caution">
    <text evidence="3">The sequence shown here is derived from an EMBL/GenBank/DDBJ whole genome shotgun (WGS) entry which is preliminary data.</text>
</comment>
<feature type="compositionally biased region" description="Low complexity" evidence="1">
    <location>
        <begin position="25"/>
        <end position="38"/>
    </location>
</feature>
<evidence type="ECO:0000256" key="1">
    <source>
        <dbReference type="SAM" id="MobiDB-lite"/>
    </source>
</evidence>
<dbReference type="PROSITE" id="PS51257">
    <property type="entry name" value="PROKAR_LIPOPROTEIN"/>
    <property type="match status" value="1"/>
</dbReference>
<dbReference type="AlphaFoldDB" id="A0A8J3WSA5"/>
<name>A0A8J3WSA5_9ACTN</name>
<keyword evidence="4" id="KW-1185">Reference proteome</keyword>
<feature type="compositionally biased region" description="Polar residues" evidence="1">
    <location>
        <begin position="39"/>
        <end position="50"/>
    </location>
</feature>
<organism evidence="3 4">
    <name type="scientific">Planobispora takensis</name>
    <dbReference type="NCBI Taxonomy" id="1367882"/>
    <lineage>
        <taxon>Bacteria</taxon>
        <taxon>Bacillati</taxon>
        <taxon>Actinomycetota</taxon>
        <taxon>Actinomycetes</taxon>
        <taxon>Streptosporangiales</taxon>
        <taxon>Streptosporangiaceae</taxon>
        <taxon>Planobispora</taxon>
    </lineage>
</organism>
<accession>A0A8J3WSA5</accession>
<evidence type="ECO:0008006" key="5">
    <source>
        <dbReference type="Google" id="ProtNLM"/>
    </source>
</evidence>
<reference evidence="3" key="1">
    <citation type="submission" date="2021-01" db="EMBL/GenBank/DDBJ databases">
        <title>Whole genome shotgun sequence of Planobispora takensis NBRC 109077.</title>
        <authorList>
            <person name="Komaki H."/>
            <person name="Tamura T."/>
        </authorList>
    </citation>
    <scope>NUCLEOTIDE SEQUENCE</scope>
    <source>
        <strain evidence="3">NBRC 109077</strain>
    </source>
</reference>
<dbReference type="RefSeq" id="WP_203874877.1">
    <property type="nucleotide sequence ID" value="NZ_BOOK01000016.1"/>
</dbReference>
<feature type="region of interest" description="Disordered" evidence="1">
    <location>
        <begin position="25"/>
        <end position="54"/>
    </location>
</feature>
<keyword evidence="2" id="KW-0732">Signal</keyword>
<gene>
    <name evidence="3" type="ORF">Pta02_24670</name>
</gene>
<protein>
    <recommendedName>
        <fullName evidence="5">Lipoprotein</fullName>
    </recommendedName>
</protein>
<dbReference type="EMBL" id="BOOK01000016">
    <property type="protein sequence ID" value="GII00459.1"/>
    <property type="molecule type" value="Genomic_DNA"/>
</dbReference>
<evidence type="ECO:0000256" key="2">
    <source>
        <dbReference type="SAM" id="SignalP"/>
    </source>
</evidence>
<proteinExistence type="predicted"/>
<sequence>MRGIARRTGAFLLAGGLALTACSGGGASPRPGGSPTAPESAQTPGSSGAPASQGLRAAMAGVSGDGPAALHFEYGDLAHWRDIGVTTDQGPGRDKTWLSVIGYGLGELVRAGRPLTERTGIAPYAADHAVSIGVPPDTAVRIDGGVDAETIKTKLTALGGVPAKIGDHDGLSLADDHALDPDGPLIDLGLVNQLNKVVVTGSTVAVGSAAAPVSAVLGGDRSLADVSAHAAVADCLGDVVTAVLTVPQNSGAVALYGVGLRRPASPGDTAVNVICVAPRSGAIPAVKQALTTKLTTAAPTTQGTLYGDHAKEIEHDEVVSGNFTVLRATLALTPGTPASFVHQMLLTRDLEAVADPTAVNSRLPIPTPTS</sequence>